<dbReference type="GO" id="GO:0009307">
    <property type="term" value="P:DNA restriction-modification system"/>
    <property type="evidence" value="ECO:0007669"/>
    <property type="project" value="UniProtKB-KW"/>
</dbReference>
<dbReference type="InterPro" id="IPR052916">
    <property type="entry name" value="Type-I_RE_MTase_Subunit"/>
</dbReference>
<dbReference type="GO" id="GO:0008170">
    <property type="term" value="F:N-methyltransferase activity"/>
    <property type="evidence" value="ECO:0007669"/>
    <property type="project" value="InterPro"/>
</dbReference>
<evidence type="ECO:0000259" key="2">
    <source>
        <dbReference type="Pfam" id="PF02384"/>
    </source>
</evidence>
<dbReference type="InterPro" id="IPR002052">
    <property type="entry name" value="DNA_methylase_N6_adenine_CS"/>
</dbReference>
<feature type="domain" description="Type I restriction enzyme R protein N-terminal" evidence="3">
    <location>
        <begin position="49"/>
        <end position="120"/>
    </location>
</feature>
<reference evidence="4 5" key="1">
    <citation type="submission" date="2020-08" db="EMBL/GenBank/DDBJ databases">
        <title>Genomic Encyclopedia of Type Strains, Phase IV (KMG-V): Genome sequencing to study the core and pangenomes of soil and plant-associated prokaryotes.</title>
        <authorList>
            <person name="Whitman W."/>
        </authorList>
    </citation>
    <scope>NUCLEOTIDE SEQUENCE [LARGE SCALE GENOMIC DNA]</scope>
    <source>
        <strain evidence="4 5">D1</strain>
    </source>
</reference>
<dbReference type="GO" id="GO:0009007">
    <property type="term" value="F:site-specific DNA-methyltransferase (adenine-specific) activity"/>
    <property type="evidence" value="ECO:0007669"/>
    <property type="project" value="UniProtKB-EC"/>
</dbReference>
<dbReference type="EC" id="2.1.1.72" evidence="4"/>
<keyword evidence="1" id="KW-0680">Restriction system</keyword>
<dbReference type="AlphaFoldDB" id="A0A7J9SCI7"/>
<gene>
    <name evidence="4" type="ORF">HNP96_001852</name>
</gene>
<dbReference type="PROSITE" id="PS00092">
    <property type="entry name" value="N6_MTASE"/>
    <property type="match status" value="1"/>
</dbReference>
<dbReference type="Pfam" id="PF02384">
    <property type="entry name" value="N6_Mtase"/>
    <property type="match status" value="1"/>
</dbReference>
<evidence type="ECO:0000313" key="4">
    <source>
        <dbReference type="EMBL" id="MBB6497793.1"/>
    </source>
</evidence>
<keyword evidence="4" id="KW-0808">Transferase</keyword>
<dbReference type="Gene3D" id="3.40.50.150">
    <property type="entry name" value="Vaccinia Virus protein VP39"/>
    <property type="match status" value="1"/>
</dbReference>
<evidence type="ECO:0000259" key="3">
    <source>
        <dbReference type="Pfam" id="PF13588"/>
    </source>
</evidence>
<protein>
    <submittedName>
        <fullName evidence="4">Type I restriction enzyme M protein</fullName>
        <ecNumber evidence="4">2.1.1.72</ecNumber>
    </submittedName>
</protein>
<comment type="caution">
    <text evidence="4">The sequence shown here is derived from an EMBL/GenBank/DDBJ whole genome shotgun (WGS) entry which is preliminary data.</text>
</comment>
<dbReference type="SUPFAM" id="SSF53335">
    <property type="entry name" value="S-adenosyl-L-methionine-dependent methyltransferases"/>
    <property type="match status" value="1"/>
</dbReference>
<accession>A0A7J9SCI7</accession>
<organism evidence="4 5">
    <name type="scientific">Methanococcus maripaludis</name>
    <name type="common">Methanococcus deltae</name>
    <dbReference type="NCBI Taxonomy" id="39152"/>
    <lineage>
        <taxon>Archaea</taxon>
        <taxon>Methanobacteriati</taxon>
        <taxon>Methanobacteriota</taxon>
        <taxon>Methanomada group</taxon>
        <taxon>Methanococci</taxon>
        <taxon>Methanococcales</taxon>
        <taxon>Methanococcaceae</taxon>
        <taxon>Methanococcus</taxon>
    </lineage>
</organism>
<dbReference type="GO" id="GO:0003677">
    <property type="term" value="F:DNA binding"/>
    <property type="evidence" value="ECO:0007669"/>
    <property type="project" value="InterPro"/>
</dbReference>
<evidence type="ECO:0000313" key="5">
    <source>
        <dbReference type="Proteomes" id="UP000590564"/>
    </source>
</evidence>
<dbReference type="InterPro" id="IPR003356">
    <property type="entry name" value="DNA_methylase_A-5"/>
</dbReference>
<name>A0A7J9SCI7_METMI</name>
<dbReference type="PANTHER" id="PTHR42998">
    <property type="entry name" value="TYPE I RESTRICTION ENZYME HINDVIIP M PROTEIN-RELATED"/>
    <property type="match status" value="1"/>
</dbReference>
<dbReference type="PRINTS" id="PR00507">
    <property type="entry name" value="N12N6MTFRASE"/>
</dbReference>
<dbReference type="Pfam" id="PF13588">
    <property type="entry name" value="HSDR_N_2"/>
    <property type="match status" value="1"/>
</dbReference>
<dbReference type="PANTHER" id="PTHR42998:SF1">
    <property type="entry name" value="TYPE I RESTRICTION ENZYME HINDI METHYLASE SUBUNIT"/>
    <property type="match status" value="1"/>
</dbReference>
<feature type="domain" description="DNA methylase adenine-specific" evidence="2">
    <location>
        <begin position="333"/>
        <end position="686"/>
    </location>
</feature>
<proteinExistence type="predicted"/>
<dbReference type="Proteomes" id="UP000590564">
    <property type="component" value="Unassembled WGS sequence"/>
</dbReference>
<dbReference type="RefSeq" id="WP_184232073.1">
    <property type="nucleotide sequence ID" value="NZ_JACHED010000005.1"/>
</dbReference>
<keyword evidence="4" id="KW-0489">Methyltransferase</keyword>
<dbReference type="InterPro" id="IPR029063">
    <property type="entry name" value="SAM-dependent_MTases_sf"/>
</dbReference>
<dbReference type="EMBL" id="JACHED010000005">
    <property type="protein sequence ID" value="MBB6497793.1"/>
    <property type="molecule type" value="Genomic_DNA"/>
</dbReference>
<evidence type="ECO:0000256" key="1">
    <source>
        <dbReference type="ARBA" id="ARBA00022747"/>
    </source>
</evidence>
<sequence>MDYKTAIKEYIDKCEKKVVELDLENSRIKYDDRIVKHQDIRIIRGEKVNEEYIRAYLVSKLVNELDYPPEKIELETTYSIGRPSTSAGRIDIIVKDNDNKNYFFIECKAPEKFESDKEFIKGQLFDLARADENPTKYLVYYTVNVLDGGVIDNSVIIDFEKYTNYDSWISDEYPSISDEIPAHYQKAKKTPIVKGSNRDLSPDLTFEKLDGIRKNLHNVLWGGGGTDDNEVFAALVNIILAKIQDESEKSDGEAYDFQVFGYEGEELENVNDLYKRLNELYKRALTEKINMPQDYAETINIINREKVSPNKLMFAVQTFEKYSFKNAMSSLGEKDVLGKFFEDILREGTKQSKGQFFTHSNIVRFIVYALALDELAINKLNNNMELPYVIDPSTGSGTFLIEAMKVITKELKYNQKSKINNSDRVKNKFEEYFMPDYRENKWAKDYLYGIETNFNLGLAAKVNMLMHGDESPKIFVKDGLLPFNEYDGSEPNLLNKYSKNDLYDNREVNEKFDVVISNPPFSVTLGQDAKKSLENEFLFSSKKNSENLFIERWYQLLNENGRLGVVLPENVFDTTENKYIRLFIYKYFKVKAVVSLPQVTFEPYTSTKTSLLFAQKKTKEELKQWNEIWDKYANEWGRLKTRIEKEIAHFINGEEIKNSWAIYRESEEQRKNNVLRLLKNYVVTEDHNLSLKDLVLKYTEELSDLCKFDKDTKEYFGHVNTWWVFGEVAKELSYSIFMAEIENVGYKRTKRGENEMPNELYQSIDGNVVLNDGKLETALDYMRNKVHWD</sequence>
<dbReference type="InterPro" id="IPR029464">
    <property type="entry name" value="HSDR_N"/>
</dbReference>
<dbReference type="GO" id="GO:0032259">
    <property type="term" value="P:methylation"/>
    <property type="evidence" value="ECO:0007669"/>
    <property type="project" value="UniProtKB-KW"/>
</dbReference>